<dbReference type="PANTHER" id="PTHR43539">
    <property type="entry name" value="FLAVIN-BINDING MONOOXYGENASE-LIKE PROTEIN (AFU_ORTHOLOGUE AFUA_4G09220)"/>
    <property type="match status" value="1"/>
</dbReference>
<dbReference type="Pfam" id="PF13738">
    <property type="entry name" value="Pyr_redox_3"/>
    <property type="match status" value="1"/>
</dbReference>
<organism evidence="2 3">
    <name type="scientific">Brevibacillus invocatus</name>
    <dbReference type="NCBI Taxonomy" id="173959"/>
    <lineage>
        <taxon>Bacteria</taxon>
        <taxon>Bacillati</taxon>
        <taxon>Bacillota</taxon>
        <taxon>Bacilli</taxon>
        <taxon>Bacillales</taxon>
        <taxon>Paenibacillaceae</taxon>
        <taxon>Brevibacillus</taxon>
    </lineage>
</organism>
<proteinExistence type="predicted"/>
<dbReference type="GO" id="GO:0050660">
    <property type="term" value="F:flavin adenine dinucleotide binding"/>
    <property type="evidence" value="ECO:0007669"/>
    <property type="project" value="TreeGrafter"/>
</dbReference>
<dbReference type="GO" id="GO:0004497">
    <property type="term" value="F:monooxygenase activity"/>
    <property type="evidence" value="ECO:0007669"/>
    <property type="project" value="TreeGrafter"/>
</dbReference>
<dbReference type="RefSeq" id="WP_122907149.1">
    <property type="nucleotide sequence ID" value="NZ_CBCSBE010000011.1"/>
</dbReference>
<evidence type="ECO:0000256" key="1">
    <source>
        <dbReference type="ARBA" id="ARBA00023002"/>
    </source>
</evidence>
<dbReference type="Proteomes" id="UP000282028">
    <property type="component" value="Unassembled WGS sequence"/>
</dbReference>
<accession>A0A3M8CMU8</accession>
<evidence type="ECO:0000313" key="2">
    <source>
        <dbReference type="EMBL" id="RNB76781.1"/>
    </source>
</evidence>
<dbReference type="AlphaFoldDB" id="A0A3M8CMU8"/>
<dbReference type="PANTHER" id="PTHR43539:SF78">
    <property type="entry name" value="FLAVIN-CONTAINING MONOOXYGENASE"/>
    <property type="match status" value="1"/>
</dbReference>
<gene>
    <name evidence="2" type="ORF">EDM52_00835</name>
</gene>
<keyword evidence="1" id="KW-0560">Oxidoreductase</keyword>
<evidence type="ECO:0000313" key="3">
    <source>
        <dbReference type="Proteomes" id="UP000282028"/>
    </source>
</evidence>
<keyword evidence="3" id="KW-1185">Reference proteome</keyword>
<dbReference type="Gene3D" id="3.50.50.60">
    <property type="entry name" value="FAD/NAD(P)-binding domain"/>
    <property type="match status" value="1"/>
</dbReference>
<dbReference type="SUPFAM" id="SSF51905">
    <property type="entry name" value="FAD/NAD(P)-binding domain"/>
    <property type="match status" value="2"/>
</dbReference>
<dbReference type="InterPro" id="IPR050982">
    <property type="entry name" value="Auxin_biosynth/cation_transpt"/>
</dbReference>
<reference evidence="2 3" key="1">
    <citation type="submission" date="2018-10" db="EMBL/GenBank/DDBJ databases">
        <title>Phylogenomics of Brevibacillus.</title>
        <authorList>
            <person name="Dunlap C."/>
        </authorList>
    </citation>
    <scope>NUCLEOTIDE SEQUENCE [LARGE SCALE GENOMIC DNA]</scope>
    <source>
        <strain evidence="2 3">JCM 12215</strain>
    </source>
</reference>
<dbReference type="OrthoDB" id="9778740at2"/>
<dbReference type="EMBL" id="RHHR01000003">
    <property type="protein sequence ID" value="RNB76781.1"/>
    <property type="molecule type" value="Genomic_DNA"/>
</dbReference>
<protein>
    <submittedName>
        <fullName evidence="2">Oxidoreductase</fullName>
    </submittedName>
</protein>
<dbReference type="PRINTS" id="PR00368">
    <property type="entry name" value="FADPNR"/>
</dbReference>
<name>A0A3M8CMU8_9BACL</name>
<dbReference type="InterPro" id="IPR036188">
    <property type="entry name" value="FAD/NAD-bd_sf"/>
</dbReference>
<sequence length="347" mass="38545">MFDYDAIVIGGGQAGLAMGYYLQRMNKRFVMIDQQARVGDSWRKRYDTLVLFTPRRFNDLPGFPFSGDRNQLPTKDETADYLEAYANHFQLPIMPEKTVVRVEKTESGFQVFTTDEVLSAPSVVIATGPFHTPYIPDKHMELAQDIVSLHTADYRNGLQLQPGPVLVVGGGNSGAQIAVELAASRPVILSMGQSRSFLPITIMGVSIFWLLKAAGLLTLPGTSWIGKRWKQRPDPIFGYEKQMRELERSGKLRIAERTLSIQGDLATFSDGEQASFSNVIWATGFRPSYEWLHVPGALNDAGRPLHERGISPIKGLFYIGQPWQHSRTSALLGGVGADAGYLIQHMD</sequence>
<comment type="caution">
    <text evidence="2">The sequence shown here is derived from an EMBL/GenBank/DDBJ whole genome shotgun (WGS) entry which is preliminary data.</text>
</comment>